<organism evidence="3 4">
    <name type="scientific">Triparma laevis f. inornata</name>
    <dbReference type="NCBI Taxonomy" id="1714386"/>
    <lineage>
        <taxon>Eukaryota</taxon>
        <taxon>Sar</taxon>
        <taxon>Stramenopiles</taxon>
        <taxon>Ochrophyta</taxon>
        <taxon>Bolidophyceae</taxon>
        <taxon>Parmales</taxon>
        <taxon>Triparmaceae</taxon>
        <taxon>Triparma</taxon>
    </lineage>
</organism>
<evidence type="ECO:0000256" key="2">
    <source>
        <dbReference type="SAM" id="Phobius"/>
    </source>
</evidence>
<feature type="region of interest" description="Disordered" evidence="1">
    <location>
        <begin position="82"/>
        <end position="107"/>
    </location>
</feature>
<evidence type="ECO:0000313" key="4">
    <source>
        <dbReference type="Proteomes" id="UP001162640"/>
    </source>
</evidence>
<feature type="compositionally biased region" description="Polar residues" evidence="1">
    <location>
        <begin position="86"/>
        <end position="95"/>
    </location>
</feature>
<dbReference type="SUPFAM" id="SSF55961">
    <property type="entry name" value="Bet v1-like"/>
    <property type="match status" value="1"/>
</dbReference>
<keyword evidence="2" id="KW-0472">Membrane</keyword>
<proteinExistence type="predicted"/>
<reference evidence="4" key="1">
    <citation type="journal article" date="2023" name="Commun. Biol.">
        <title>Genome analysis of Parmales, the sister group of diatoms, reveals the evolutionary specialization of diatoms from phago-mixotrophs to photoautotrophs.</title>
        <authorList>
            <person name="Ban H."/>
            <person name="Sato S."/>
            <person name="Yoshikawa S."/>
            <person name="Yamada K."/>
            <person name="Nakamura Y."/>
            <person name="Ichinomiya M."/>
            <person name="Sato N."/>
            <person name="Blanc-Mathieu R."/>
            <person name="Endo H."/>
            <person name="Kuwata A."/>
            <person name="Ogata H."/>
        </authorList>
    </citation>
    <scope>NUCLEOTIDE SEQUENCE [LARGE SCALE GENOMIC DNA]</scope>
</reference>
<feature type="transmembrane region" description="Helical" evidence="2">
    <location>
        <begin position="1395"/>
        <end position="1413"/>
    </location>
</feature>
<dbReference type="Gene3D" id="3.30.530.20">
    <property type="match status" value="1"/>
</dbReference>
<comment type="caution">
    <text evidence="3">The sequence shown here is derived from an EMBL/GenBank/DDBJ whole genome shotgun (WGS) entry which is preliminary data.</text>
</comment>
<keyword evidence="2" id="KW-1133">Transmembrane helix</keyword>
<evidence type="ECO:0000313" key="3">
    <source>
        <dbReference type="EMBL" id="GMH67615.1"/>
    </source>
</evidence>
<dbReference type="PANTHER" id="PTHR19308">
    <property type="entry name" value="PHOSPHATIDYLCHOLINE TRANSFER PROTEIN"/>
    <property type="match status" value="1"/>
</dbReference>
<dbReference type="PANTHER" id="PTHR19308:SF14">
    <property type="entry name" value="START DOMAIN-CONTAINING PROTEIN"/>
    <property type="match status" value="1"/>
</dbReference>
<protein>
    <submittedName>
        <fullName evidence="3">Uncharacterized protein</fullName>
    </submittedName>
</protein>
<dbReference type="InterPro" id="IPR051213">
    <property type="entry name" value="START_lipid_transfer"/>
</dbReference>
<evidence type="ECO:0000256" key="1">
    <source>
        <dbReference type="SAM" id="MobiDB-lite"/>
    </source>
</evidence>
<keyword evidence="2" id="KW-0812">Transmembrane</keyword>
<name>A0A9W7AH21_9STRA</name>
<dbReference type="InterPro" id="IPR023393">
    <property type="entry name" value="START-like_dom_sf"/>
</dbReference>
<accession>A0A9W7AH21</accession>
<gene>
    <name evidence="3" type="ORF">TL16_g04726</name>
</gene>
<dbReference type="Proteomes" id="UP001162640">
    <property type="component" value="Unassembled WGS sequence"/>
</dbReference>
<dbReference type="EMBL" id="BLQM01000132">
    <property type="protein sequence ID" value="GMH67615.1"/>
    <property type="molecule type" value="Genomic_DNA"/>
</dbReference>
<feature type="transmembrane region" description="Helical" evidence="2">
    <location>
        <begin position="1352"/>
        <end position="1375"/>
    </location>
</feature>
<sequence length="1416" mass="159379">MPPRGTCSGKHGDLCFRTLIHFHQHSQEKMISQLQAKLKEKADLISKLYLERESERSKLHQKREEERKKYVQVMSDLSKFKRSAMDTPQTANTAAQPLDPDDDRVKRKGDVLSKSTTITSCSFSIKIHEEMEAIRDAILGDHLNVNSKLLYQEVLEDVMYWRFMADNIKCCHLVLKLFIESQDVDEIRIRVASASVESPSLPTPHSFAKKSFRLLLNNGTIILRPLRFGHSSFTFKADAAARRLQNLGGKILNHLAESPDNNQGIKVDDAFCKIADLFYERFKKEDTIDARRKEKIAGTANESVEKFVYHSGEGGAGVGMTVAKVDVSAASLFAELWLLDTYARKAAGKDTKIREVWNNVDGTRGLKYTTSVALPGGFQARVFEERIYTIVLYICVYSNTSSLYQTWMTWEEKIDEEGRHTFIIAWAPFETYEGTYHEVAWAKKMHEATSRGVHIVKELTENTCEWTRAQQADLKFSSAMPVSLLDRVAKKELAWANEYQEKFRRNGKEVDGERVAALAGKMIARREKPLMNDQVAVFASCQELLGGEGEEGWKVLGSTSKEVEMSMKYFPPEKGERSIGTGKSVGIVDCSAEEVAAWVMDYCNNERVRISKEEGNPARLELRAKARVNEFTAATVKKMSFFLDNREFVARMIWKSEEGKVLIAYESIDGEVDYGVKLKKTRALTRGLWQIEDLPVRGGAKQCRVTLVLQFDAGGVIPTWVVDKTFPRQLSVIQKAIDEFRQDEKVDATDRKEKATLMKERWRGEMYSEEENALLERAHQKFEGAFKEGKGVIYCQQVDLKGFIPNFVVNSKTVLALGYLSLMRKKFDKSLEIDAGRRAEIVKKFKLEDESGGTEALAQFEALFEEREGWKRPSRSFGKADSKVQVNAVSGKAWGSTSVHVRAELEEAAAFFWDFGSRVNMEISGDVERTFEENENYDEETHKKIVMRRQHLESRHGVHHRDRIFNSEIVLRSLHDHEGGIVLVFSPLGEVTRARGSVAGESDGSVEASETVVIRLKKLSGKLTKVYYAFDIELGFGISHVASIGLIERRLEEILEISIYFQRLVPLNEFSDDDGQALGFDLLWKAEHSKLRVKRLNEVVEKSKALQELCLKYSWMKTMMAAALEGSLKSNRKVGTKLVCVSENEAAQIGRNLVPSLMTEQLAAAGVNEWRVQNRAVKELMEEQVWFEPMAVVLGKGIVKAAAWGLMARVVVGAVLSVADLLTDLVVLHQFGNGGEDFEGYKDAQLASLVTCVAIQLAGVLVQNRKKGVVRILKEMAVVVIGMKAPLDAYRVASGAEQEKDTEFDPMSEMMCNKCVEMFAESIPGIIIQTSAILSTMNAGDEVFKRSYEETFAIGFQSMAGATGLGVSFLTRLVVKFIVDFTGCIQFRHPYEIGGLYFTLNLFLPLIGLAAMLQDC</sequence>